<comment type="caution">
    <text evidence="3">The sequence shown here is derived from an EMBL/GenBank/DDBJ whole genome shotgun (WGS) entry which is preliminary data.</text>
</comment>
<dbReference type="EMBL" id="QGNW01001698">
    <property type="protein sequence ID" value="RVW33001.1"/>
    <property type="molecule type" value="Genomic_DNA"/>
</dbReference>
<evidence type="ECO:0000313" key="3">
    <source>
        <dbReference type="EMBL" id="RVW33001.1"/>
    </source>
</evidence>
<dbReference type="Gene3D" id="3.90.1300.10">
    <property type="entry name" value="Amidase signature (AS) domain"/>
    <property type="match status" value="1"/>
</dbReference>
<dbReference type="PANTHER" id="PTHR11895">
    <property type="entry name" value="TRANSAMIDASE"/>
    <property type="match status" value="1"/>
</dbReference>
<name>A0A438DC23_VITVI</name>
<evidence type="ECO:0000313" key="4">
    <source>
        <dbReference type="Proteomes" id="UP000288805"/>
    </source>
</evidence>
<proteinExistence type="predicted"/>
<reference evidence="3 4" key="1">
    <citation type="journal article" date="2018" name="PLoS Genet.">
        <title>Population sequencing reveals clonal diversity and ancestral inbreeding in the grapevine cultivar Chardonnay.</title>
        <authorList>
            <person name="Roach M.J."/>
            <person name="Johnson D.L."/>
            <person name="Bohlmann J."/>
            <person name="van Vuuren H.J."/>
            <person name="Jones S.J."/>
            <person name="Pretorius I.S."/>
            <person name="Schmidt S.A."/>
            <person name="Borneman A.R."/>
        </authorList>
    </citation>
    <scope>NUCLEOTIDE SEQUENCE [LARGE SCALE GENOMIC DNA]</scope>
    <source>
        <strain evidence="4">cv. Chardonnay</strain>
        <tissue evidence="3">Leaf</tissue>
    </source>
</reference>
<feature type="domain" description="Amidase" evidence="2">
    <location>
        <begin position="70"/>
        <end position="175"/>
    </location>
</feature>
<dbReference type="Proteomes" id="UP000288805">
    <property type="component" value="Unassembled WGS sequence"/>
</dbReference>
<evidence type="ECO:0000259" key="2">
    <source>
        <dbReference type="Pfam" id="PF01425"/>
    </source>
</evidence>
<gene>
    <name evidence="3" type="primary">GATA_2</name>
    <name evidence="3" type="ORF">CK203_095568</name>
</gene>
<feature type="region of interest" description="Disordered" evidence="1">
    <location>
        <begin position="21"/>
        <end position="52"/>
    </location>
</feature>
<accession>A0A438DC23</accession>
<dbReference type="SUPFAM" id="SSF75304">
    <property type="entry name" value="Amidase signature (AS) enzymes"/>
    <property type="match status" value="1"/>
</dbReference>
<feature type="compositionally biased region" description="Polar residues" evidence="1">
    <location>
        <begin position="27"/>
        <end position="43"/>
    </location>
</feature>
<protein>
    <submittedName>
        <fullName evidence="3">Glutamyl-tRNA(Gln) amidotransferase subunit A, chloroplastic/mitochondrial</fullName>
    </submittedName>
</protein>
<dbReference type="AlphaFoldDB" id="A0A438DC23"/>
<sequence length="177" mass="19885">MLSTVQNPRFLLRQCRHFPPKRRRFHSSTPLFLSQPQTLASTDPPSSPPQSQILTIRDNLLNRRTTAVELAQLALTRLRITEPQIHSFISVSETVLREAEEIDAKIARNEELGPLAGVFVGVKDNICTADMPSTGGSRILENYRPPFDATAVKRVKDCGGIVVGKTNLDEFWYGKYH</sequence>
<dbReference type="GO" id="GO:0016740">
    <property type="term" value="F:transferase activity"/>
    <property type="evidence" value="ECO:0007669"/>
    <property type="project" value="UniProtKB-KW"/>
</dbReference>
<keyword evidence="3" id="KW-0808">Transferase</keyword>
<dbReference type="PANTHER" id="PTHR11895:SF7">
    <property type="entry name" value="GLUTAMYL-TRNA(GLN) AMIDOTRANSFERASE SUBUNIT A, MITOCHONDRIAL"/>
    <property type="match status" value="1"/>
</dbReference>
<evidence type="ECO:0000256" key="1">
    <source>
        <dbReference type="SAM" id="MobiDB-lite"/>
    </source>
</evidence>
<dbReference type="Pfam" id="PF01425">
    <property type="entry name" value="Amidase"/>
    <property type="match status" value="1"/>
</dbReference>
<dbReference type="InterPro" id="IPR000120">
    <property type="entry name" value="Amidase"/>
</dbReference>
<organism evidence="3 4">
    <name type="scientific">Vitis vinifera</name>
    <name type="common">Grape</name>
    <dbReference type="NCBI Taxonomy" id="29760"/>
    <lineage>
        <taxon>Eukaryota</taxon>
        <taxon>Viridiplantae</taxon>
        <taxon>Streptophyta</taxon>
        <taxon>Embryophyta</taxon>
        <taxon>Tracheophyta</taxon>
        <taxon>Spermatophyta</taxon>
        <taxon>Magnoliopsida</taxon>
        <taxon>eudicotyledons</taxon>
        <taxon>Gunneridae</taxon>
        <taxon>Pentapetalae</taxon>
        <taxon>rosids</taxon>
        <taxon>Vitales</taxon>
        <taxon>Vitaceae</taxon>
        <taxon>Viteae</taxon>
        <taxon>Vitis</taxon>
    </lineage>
</organism>
<dbReference type="InterPro" id="IPR023631">
    <property type="entry name" value="Amidase_dom"/>
</dbReference>
<dbReference type="InterPro" id="IPR036928">
    <property type="entry name" value="AS_sf"/>
</dbReference>